<dbReference type="Proteomes" id="UP000248856">
    <property type="component" value="Unassembled WGS sequence"/>
</dbReference>
<sequence length="191" mass="21243">MFEILCLVGTALGVNMNMGTSPTSLSPLIVSLPKRRLLLFWMTLVLVSPEAHAQRANAYDSNFEIVRAMLEQPESQMDLANIKLTVDKMIDPATHKDAVLKKLDEMAAEVMASFPPGASNLLKFKALRDYLYRPSLLSGRRPFVYHLEDDRNPRAKLLSVYLSTQRGNCVSMPLLFVILGGFVAQISSKTA</sequence>
<dbReference type="RefSeq" id="WP_111882626.1">
    <property type="nucleotide sequence ID" value="NZ_CBCSGC010000175.1"/>
</dbReference>
<reference evidence="1 2" key="1">
    <citation type="submission" date="2018-06" db="EMBL/GenBank/DDBJ databases">
        <title>Genomic Encyclopedia of Archaeal and Bacterial Type Strains, Phase II (KMG-II): from individual species to whole genera.</title>
        <authorList>
            <person name="Goeker M."/>
        </authorList>
    </citation>
    <scope>NUCLEOTIDE SEQUENCE [LARGE SCALE GENOMIC DNA]</scope>
    <source>
        <strain evidence="1 2">CFPB 3232</strain>
    </source>
</reference>
<comment type="caution">
    <text evidence="1">The sequence shown here is derived from an EMBL/GenBank/DDBJ whole genome shotgun (WGS) entry which is preliminary data.</text>
</comment>
<accession>A0A328YEF7</accession>
<evidence type="ECO:0000313" key="2">
    <source>
        <dbReference type="Proteomes" id="UP000248856"/>
    </source>
</evidence>
<organism evidence="1 2">
    <name type="scientific">Paracidovorax anthurii</name>
    <dbReference type="NCBI Taxonomy" id="78229"/>
    <lineage>
        <taxon>Bacteria</taxon>
        <taxon>Pseudomonadati</taxon>
        <taxon>Pseudomonadota</taxon>
        <taxon>Betaproteobacteria</taxon>
        <taxon>Burkholderiales</taxon>
        <taxon>Comamonadaceae</taxon>
        <taxon>Paracidovorax</taxon>
    </lineage>
</organism>
<dbReference type="EMBL" id="QLTA01000089">
    <property type="protein sequence ID" value="RAR71624.1"/>
    <property type="molecule type" value="Genomic_DNA"/>
</dbReference>
<name>A0A328YEF7_9BURK</name>
<dbReference type="AlphaFoldDB" id="A0A328YEF7"/>
<proteinExistence type="predicted"/>
<protein>
    <submittedName>
        <fullName evidence="1">Uncharacterized protein</fullName>
    </submittedName>
</protein>
<dbReference type="OrthoDB" id="7605060at2"/>
<evidence type="ECO:0000313" key="1">
    <source>
        <dbReference type="EMBL" id="RAR71624.1"/>
    </source>
</evidence>
<keyword evidence="2" id="KW-1185">Reference proteome</keyword>
<gene>
    <name evidence="1" type="ORF">AX018_10895</name>
</gene>